<feature type="compositionally biased region" description="Basic and acidic residues" evidence="1">
    <location>
        <begin position="212"/>
        <end position="221"/>
    </location>
</feature>
<dbReference type="AlphaFoldDB" id="A0A0N8PZY0"/>
<feature type="region of interest" description="Disordered" evidence="1">
    <location>
        <begin position="1"/>
        <end position="245"/>
    </location>
</feature>
<feature type="compositionally biased region" description="Basic residues" evidence="1">
    <location>
        <begin position="367"/>
        <end position="376"/>
    </location>
</feature>
<feature type="compositionally biased region" description="Low complexity" evidence="1">
    <location>
        <begin position="118"/>
        <end position="155"/>
    </location>
</feature>
<dbReference type="STRING" id="578459.A0A0N8PZY0"/>
<dbReference type="OrthoDB" id="2529343at2759"/>
<feature type="region of interest" description="Disordered" evidence="1">
    <location>
        <begin position="477"/>
        <end position="507"/>
    </location>
</feature>
<feature type="compositionally biased region" description="Acidic residues" evidence="1">
    <location>
        <begin position="353"/>
        <end position="363"/>
    </location>
</feature>
<keyword evidence="3" id="KW-1185">Reference proteome</keyword>
<reference evidence="2 3" key="1">
    <citation type="journal article" date="2015" name="Front. Microbiol.">
        <title>Genome sequence of the plant growth promoting endophytic yeast Rhodotorula graminis WP1.</title>
        <authorList>
            <person name="Firrincieli A."/>
            <person name="Otillar R."/>
            <person name="Salamov A."/>
            <person name="Schmutz J."/>
            <person name="Khan Z."/>
            <person name="Redman R.S."/>
            <person name="Fleck N.D."/>
            <person name="Lindquist E."/>
            <person name="Grigoriev I.V."/>
            <person name="Doty S.L."/>
        </authorList>
    </citation>
    <scope>NUCLEOTIDE SEQUENCE [LARGE SCALE GENOMIC DNA]</scope>
    <source>
        <strain evidence="2 3">WP1</strain>
    </source>
</reference>
<name>A0A0N8PZY0_RHOGW</name>
<dbReference type="RefSeq" id="XP_018269630.1">
    <property type="nucleotide sequence ID" value="XM_018417498.1"/>
</dbReference>
<dbReference type="Proteomes" id="UP000053890">
    <property type="component" value="Unassembled WGS sequence"/>
</dbReference>
<proteinExistence type="predicted"/>
<gene>
    <name evidence="2" type="ORF">RHOBADRAFT_54786</name>
</gene>
<sequence length="597" mass="61325">MASSSSAHPPSASAPRQSVTRSMSRRSLAPAADGLANSFDQQADALSRPRLPTKTPPRAGLPRSRTAADLAPATSLPRARSTTSIAARSSVPAAKLATSQITTSRSRRVLAESNTVGSSSTRTASSTSTSSSFATAAATASSRTLSATSTTSTSRRYSRVEASRMTGMGVVRTGPPVQGQRHSPRKSTSSSALARDAVAGTSGTSRLSLGVDNRREREVKPLPRSASATRVSGPSSAPSGTEAALRTLSEEPTIQESFDEMMASTHVAGLASPAKRGVVGSVAMVRSPAARPPGLFGGGRSPSMDIDGSARSAPIASSSSRHLAVPRSSPVRGALSPRALTGRTALTRKLDEIESDSEEDDIDFLSPRKKTAKRVHLSASSPAAPGPVSPARPVTRLEPEQLEDDDVTIHAPVLPRSPPKRGIEPQQRPIFTDAASVPMMRGGRTFPLPSLTAPTSSARPTLRSTYGASMASSSAMLPPLVMPRSRAPPPVVDQNDRGLGSASASSGFRPLRLTSSAVSAATSGSASTGAGSSGSRLPRPQRVSLPAPALVPVEPRPHDILGVPSAPEPSVGEDVSMAVEDGASTVDADTSMCSAAD</sequence>
<feature type="region of interest" description="Disordered" evidence="1">
    <location>
        <begin position="519"/>
        <end position="573"/>
    </location>
</feature>
<evidence type="ECO:0000313" key="3">
    <source>
        <dbReference type="Proteomes" id="UP000053890"/>
    </source>
</evidence>
<feature type="region of interest" description="Disordered" evidence="1">
    <location>
        <begin position="290"/>
        <end position="393"/>
    </location>
</feature>
<feature type="compositionally biased region" description="Low complexity" evidence="1">
    <location>
        <begin position="78"/>
        <end position="90"/>
    </location>
</feature>
<dbReference type="EMBL" id="KQ474082">
    <property type="protein sequence ID" value="KPV73581.1"/>
    <property type="molecule type" value="Genomic_DNA"/>
</dbReference>
<dbReference type="GeneID" id="28977946"/>
<accession>A0A0N8PZY0</accession>
<protein>
    <submittedName>
        <fullName evidence="2">Uncharacterized protein</fullName>
    </submittedName>
</protein>
<organism evidence="2 3">
    <name type="scientific">Rhodotorula graminis (strain WP1)</name>
    <dbReference type="NCBI Taxonomy" id="578459"/>
    <lineage>
        <taxon>Eukaryota</taxon>
        <taxon>Fungi</taxon>
        <taxon>Dikarya</taxon>
        <taxon>Basidiomycota</taxon>
        <taxon>Pucciniomycotina</taxon>
        <taxon>Microbotryomycetes</taxon>
        <taxon>Sporidiobolales</taxon>
        <taxon>Sporidiobolaceae</taxon>
        <taxon>Rhodotorula</taxon>
    </lineage>
</organism>
<evidence type="ECO:0000313" key="2">
    <source>
        <dbReference type="EMBL" id="KPV73581.1"/>
    </source>
</evidence>
<feature type="compositionally biased region" description="Low complexity" evidence="1">
    <location>
        <begin position="519"/>
        <end position="535"/>
    </location>
</feature>
<feature type="non-terminal residue" evidence="2">
    <location>
        <position position="597"/>
    </location>
</feature>
<feature type="compositionally biased region" description="Polar residues" evidence="1">
    <location>
        <begin position="226"/>
        <end position="239"/>
    </location>
</feature>
<feature type="compositionally biased region" description="Low complexity" evidence="1">
    <location>
        <begin position="309"/>
        <end position="321"/>
    </location>
</feature>
<evidence type="ECO:0000256" key="1">
    <source>
        <dbReference type="SAM" id="MobiDB-lite"/>
    </source>
</evidence>
<feature type="compositionally biased region" description="Low complexity" evidence="1">
    <location>
        <begin position="1"/>
        <end position="15"/>
    </location>
</feature>